<name>A0A6A5HXQ6_CAERE</name>
<dbReference type="Pfam" id="PF00646">
    <property type="entry name" value="F-box"/>
    <property type="match status" value="1"/>
</dbReference>
<dbReference type="InterPro" id="IPR012885">
    <property type="entry name" value="F-box_Sdz-33"/>
</dbReference>
<comment type="caution">
    <text evidence="2">The sequence shown here is derived from an EMBL/GenBank/DDBJ whole genome shotgun (WGS) entry which is preliminary data.</text>
</comment>
<dbReference type="EMBL" id="WUAV01000001">
    <property type="protein sequence ID" value="KAF1771323.1"/>
    <property type="molecule type" value="Genomic_DNA"/>
</dbReference>
<dbReference type="PANTHER" id="PTHR21503:SF52">
    <property type="entry name" value="F-BOX DOMAIN-CONTAINING PROTEIN"/>
    <property type="match status" value="1"/>
</dbReference>
<dbReference type="PANTHER" id="PTHR21503">
    <property type="entry name" value="F-BOX-CONTAINING HYPOTHETICAL PROTEIN C.ELEGANS"/>
    <property type="match status" value="1"/>
</dbReference>
<dbReference type="InterPro" id="IPR001810">
    <property type="entry name" value="F-box_dom"/>
</dbReference>
<dbReference type="GeneID" id="9827720"/>
<gene>
    <name evidence="2" type="ORF">GCK72_003149</name>
</gene>
<evidence type="ECO:0000313" key="3">
    <source>
        <dbReference type="Proteomes" id="UP000483820"/>
    </source>
</evidence>
<dbReference type="Pfam" id="PF07735">
    <property type="entry name" value="FBA_2"/>
    <property type="match status" value="1"/>
</dbReference>
<evidence type="ECO:0000259" key="1">
    <source>
        <dbReference type="PROSITE" id="PS50181"/>
    </source>
</evidence>
<feature type="domain" description="F-box" evidence="1">
    <location>
        <begin position="3"/>
        <end position="54"/>
    </location>
</feature>
<proteinExistence type="predicted"/>
<protein>
    <recommendedName>
        <fullName evidence="1">F-box domain-containing protein</fullName>
    </recommendedName>
</protein>
<dbReference type="Proteomes" id="UP000483820">
    <property type="component" value="Chromosome I"/>
</dbReference>
<sequence length="314" mass="35862">MPPLPLFRLPGLVLFEVFKSLSIGEKINLSLCSKKISTQINNARLCSQKVIVNLDMLDHGMRVRTENNRDTFDIFISLYSRRRNDPDMQQCQIDGHTVPLFSFTREIDTFWKNYQEGFLSIIRHLSKMFQCKILISGSCHCSDIFQPIISELFNLQLEFETLIIRPNGSKDENLLWNQISNKFGLVEDLNILSIVDPGFKPVFSSWPQKISITSSAWFTLESLLVCPCSFINLEDSHLKTNDLDVILKKWKAGGFPNLERRAINGQDITNNETTILGMSLWELSGMNCTRSRLGLEKNHLKDTFGGYNTKAATS</sequence>
<reference evidence="2 3" key="1">
    <citation type="submission" date="2019-12" db="EMBL/GenBank/DDBJ databases">
        <title>Chromosome-level assembly of the Caenorhabditis remanei genome.</title>
        <authorList>
            <person name="Teterina A.A."/>
            <person name="Willis J.H."/>
            <person name="Phillips P.C."/>
        </authorList>
    </citation>
    <scope>NUCLEOTIDE SEQUENCE [LARGE SCALE GENOMIC DNA]</scope>
    <source>
        <strain evidence="2 3">PX506</strain>
        <tissue evidence="2">Whole organism</tissue>
    </source>
</reference>
<organism evidence="2 3">
    <name type="scientific">Caenorhabditis remanei</name>
    <name type="common">Caenorhabditis vulgaris</name>
    <dbReference type="NCBI Taxonomy" id="31234"/>
    <lineage>
        <taxon>Eukaryota</taxon>
        <taxon>Metazoa</taxon>
        <taxon>Ecdysozoa</taxon>
        <taxon>Nematoda</taxon>
        <taxon>Chromadorea</taxon>
        <taxon>Rhabditida</taxon>
        <taxon>Rhabditina</taxon>
        <taxon>Rhabditomorpha</taxon>
        <taxon>Rhabditoidea</taxon>
        <taxon>Rhabditidae</taxon>
        <taxon>Peloderinae</taxon>
        <taxon>Caenorhabditis</taxon>
    </lineage>
</organism>
<dbReference type="AlphaFoldDB" id="A0A6A5HXQ6"/>
<evidence type="ECO:0000313" key="2">
    <source>
        <dbReference type="EMBL" id="KAF1771323.1"/>
    </source>
</evidence>
<accession>A0A6A5HXQ6</accession>
<dbReference type="KEGG" id="crq:GCK72_003149"/>
<dbReference type="CTD" id="9827720"/>
<dbReference type="PROSITE" id="PS50181">
    <property type="entry name" value="FBOX"/>
    <property type="match status" value="1"/>
</dbReference>
<dbReference type="RefSeq" id="XP_003097057.2">
    <property type="nucleotide sequence ID" value="XM_003097009.2"/>
</dbReference>